<reference evidence="4" key="2">
    <citation type="submission" date="2019-06" db="EMBL/GenBank/DDBJ databases">
        <title>Co-occurence of chitin degradation, pigmentation and bioactivity in marine Pseudoalteromonas.</title>
        <authorList>
            <person name="Sonnenschein E.C."/>
            <person name="Bech P.K."/>
        </authorList>
    </citation>
    <scope>NUCLEOTIDE SEQUENCE [LARGE SCALE GENOMIC DNA]</scope>
    <source>
        <strain evidence="4">S3790</strain>
    </source>
</reference>
<dbReference type="InterPro" id="IPR014507">
    <property type="entry name" value="Baseplate_assembly_J_pred"/>
</dbReference>
<evidence type="ECO:0000313" key="2">
    <source>
        <dbReference type="EMBL" id="TMO70050.1"/>
    </source>
</evidence>
<dbReference type="PIRSF" id="PIRSF020481">
    <property type="entry name" value="BAP"/>
    <property type="match status" value="1"/>
</dbReference>
<evidence type="ECO:0000313" key="3">
    <source>
        <dbReference type="Proteomes" id="UP000307164"/>
    </source>
</evidence>
<gene>
    <name evidence="1" type="ORF">CWC19_18525</name>
    <name evidence="2" type="ORF">CWC20_19895</name>
</gene>
<protein>
    <submittedName>
        <fullName evidence="1">Baseplate assembly protein</fullName>
    </submittedName>
</protein>
<evidence type="ECO:0000313" key="1">
    <source>
        <dbReference type="EMBL" id="TMO64200.1"/>
    </source>
</evidence>
<dbReference type="EMBL" id="PNBW01000146">
    <property type="protein sequence ID" value="TMO70050.1"/>
    <property type="molecule type" value="Genomic_DNA"/>
</dbReference>
<dbReference type="EMBL" id="PNBX01000107">
    <property type="protein sequence ID" value="TMO64200.1"/>
    <property type="molecule type" value="Genomic_DNA"/>
</dbReference>
<sequence>MTTHIDLQTLPEPNIIESLSYQDILTERKARFIEYAPEYAQALELESDPINVWLQVESYREALLRQRINEAAASNLLAKAKNNDLLHLGAFYGVSRLDKESDEDYRLRIRDNTIASSTAGSGVHYRKHALNAAPTEILDVSVQSLKDGVVTVTVLGEKDHDVDEVVSKVTKAVTASDVKMLTDTVEVNKADLKHIEVEADVYLQENTSERVFNELQAALTLAWEQEARLGWDLTPSWLSAQLHKKGVRDVVLHKPDKRQNIDKTQCAAMGAITLKLCQ</sequence>
<keyword evidence="3" id="KW-1185">Reference proteome</keyword>
<dbReference type="AlphaFoldDB" id="A0A5S3V1L4"/>
<dbReference type="Proteomes" id="UP000307164">
    <property type="component" value="Unassembled WGS sequence"/>
</dbReference>
<organism evidence="1 4">
    <name type="scientific">Pseudoalteromonas aurantia</name>
    <dbReference type="NCBI Taxonomy" id="43654"/>
    <lineage>
        <taxon>Bacteria</taxon>
        <taxon>Pseudomonadati</taxon>
        <taxon>Pseudomonadota</taxon>
        <taxon>Gammaproteobacteria</taxon>
        <taxon>Alteromonadales</taxon>
        <taxon>Pseudoalteromonadaceae</taxon>
        <taxon>Pseudoalteromonas</taxon>
    </lineage>
</organism>
<name>A0A5S3V1L4_9GAMM</name>
<dbReference type="OrthoDB" id="9793802at2"/>
<proteinExistence type="predicted"/>
<evidence type="ECO:0000313" key="4">
    <source>
        <dbReference type="Proteomes" id="UP000307217"/>
    </source>
</evidence>
<reference evidence="1" key="3">
    <citation type="submission" date="2019-09" db="EMBL/GenBank/DDBJ databases">
        <title>Co-occurence of chitin degradation, pigmentation and bioactivity in marine Pseudoalteromonas.</title>
        <authorList>
            <person name="Sonnenschein E.C."/>
            <person name="Bech P.K."/>
        </authorList>
    </citation>
    <scope>NUCLEOTIDE SEQUENCE</scope>
    <source>
        <strain evidence="1">S3790</strain>
        <strain evidence="2 3">S3895</strain>
    </source>
</reference>
<reference evidence="3 4" key="1">
    <citation type="submission" date="2018-01" db="EMBL/GenBank/DDBJ databases">
        <authorList>
            <person name="Paulsen S."/>
            <person name="Gram L.K."/>
        </authorList>
    </citation>
    <scope>NUCLEOTIDE SEQUENCE [LARGE SCALE GENOMIC DNA]</scope>
    <source>
        <strain evidence="1 4">S3790</strain>
        <strain evidence="2 3">S3895</strain>
    </source>
</reference>
<dbReference type="Proteomes" id="UP000307217">
    <property type="component" value="Unassembled WGS sequence"/>
</dbReference>
<accession>A0A5S3V1L4</accession>
<dbReference type="RefSeq" id="WP_138593346.1">
    <property type="nucleotide sequence ID" value="NZ_PNBW01000146.1"/>
</dbReference>
<comment type="caution">
    <text evidence="1">The sequence shown here is derived from an EMBL/GenBank/DDBJ whole genome shotgun (WGS) entry which is preliminary data.</text>
</comment>